<dbReference type="Gene3D" id="3.60.21.10">
    <property type="match status" value="1"/>
</dbReference>
<evidence type="ECO:0000259" key="2">
    <source>
        <dbReference type="Pfam" id="PF00149"/>
    </source>
</evidence>
<proteinExistence type="predicted"/>
<evidence type="ECO:0000313" key="3">
    <source>
        <dbReference type="EMBL" id="MBB5801139.1"/>
    </source>
</evidence>
<dbReference type="InterPro" id="IPR004843">
    <property type="entry name" value="Calcineurin-like_PHP"/>
</dbReference>
<gene>
    <name evidence="3" type="ORF">F4560_000907</name>
</gene>
<keyword evidence="4" id="KW-1185">Reference proteome</keyword>
<reference evidence="3 4" key="1">
    <citation type="submission" date="2020-08" db="EMBL/GenBank/DDBJ databases">
        <title>Sequencing the genomes of 1000 actinobacteria strains.</title>
        <authorList>
            <person name="Klenk H.-P."/>
        </authorList>
    </citation>
    <scope>NUCLEOTIDE SEQUENCE [LARGE SCALE GENOMIC DNA]</scope>
    <source>
        <strain evidence="3 4">DSM 45486</strain>
    </source>
</reference>
<dbReference type="InterPro" id="IPR050535">
    <property type="entry name" value="DNA_Repair-Maintenance_Comp"/>
</dbReference>
<feature type="domain" description="Calcineurin-like phosphoesterase" evidence="2">
    <location>
        <begin position="5"/>
        <end position="200"/>
    </location>
</feature>
<dbReference type="InterPro" id="IPR041796">
    <property type="entry name" value="Mre11_N"/>
</dbReference>
<evidence type="ECO:0000313" key="4">
    <source>
        <dbReference type="Proteomes" id="UP000552097"/>
    </source>
</evidence>
<keyword evidence="3" id="KW-0269">Exonuclease</keyword>
<evidence type="ECO:0000256" key="1">
    <source>
        <dbReference type="ARBA" id="ARBA00022801"/>
    </source>
</evidence>
<keyword evidence="1" id="KW-0378">Hydrolase</keyword>
<dbReference type="RefSeq" id="WP_184916571.1">
    <property type="nucleotide sequence ID" value="NZ_JACHMO010000001.1"/>
</dbReference>
<dbReference type="PANTHER" id="PTHR30337">
    <property type="entry name" value="COMPONENT OF ATP-DEPENDENT DSDNA EXONUCLEASE"/>
    <property type="match status" value="1"/>
</dbReference>
<dbReference type="InterPro" id="IPR029052">
    <property type="entry name" value="Metallo-depent_PP-like"/>
</dbReference>
<dbReference type="PANTHER" id="PTHR30337:SF7">
    <property type="entry name" value="PHOSPHOESTERASE"/>
    <property type="match status" value="1"/>
</dbReference>
<dbReference type="Proteomes" id="UP000552097">
    <property type="component" value="Unassembled WGS sequence"/>
</dbReference>
<comment type="caution">
    <text evidence="3">The sequence shown here is derived from an EMBL/GenBank/DDBJ whole genome shotgun (WGS) entry which is preliminary data.</text>
</comment>
<keyword evidence="3" id="KW-0540">Nuclease</keyword>
<dbReference type="GO" id="GO:0004527">
    <property type="term" value="F:exonuclease activity"/>
    <property type="evidence" value="ECO:0007669"/>
    <property type="project" value="UniProtKB-KW"/>
</dbReference>
<accession>A0A7W9HF47</accession>
<name>A0A7W9HF47_9PSEU</name>
<organism evidence="3 4">
    <name type="scientific">Saccharothrix ecbatanensis</name>
    <dbReference type="NCBI Taxonomy" id="1105145"/>
    <lineage>
        <taxon>Bacteria</taxon>
        <taxon>Bacillati</taxon>
        <taxon>Actinomycetota</taxon>
        <taxon>Actinomycetes</taxon>
        <taxon>Pseudonocardiales</taxon>
        <taxon>Pseudonocardiaceae</taxon>
        <taxon>Saccharothrix</taxon>
    </lineage>
</organism>
<dbReference type="SUPFAM" id="SSF56300">
    <property type="entry name" value="Metallo-dependent phosphatases"/>
    <property type="match status" value="1"/>
</dbReference>
<dbReference type="AlphaFoldDB" id="A0A7W9HF47"/>
<dbReference type="Pfam" id="PF00149">
    <property type="entry name" value="Metallophos"/>
    <property type="match status" value="1"/>
</dbReference>
<dbReference type="CDD" id="cd00840">
    <property type="entry name" value="MPP_Mre11_N"/>
    <property type="match status" value="1"/>
</dbReference>
<protein>
    <submittedName>
        <fullName evidence="3">DNA repair exonuclease SbcCD nuclease subunit</fullName>
    </submittedName>
</protein>
<dbReference type="EMBL" id="JACHMO010000001">
    <property type="protein sequence ID" value="MBB5801139.1"/>
    <property type="molecule type" value="Genomic_DNA"/>
</dbReference>
<sequence>MTGVRIVHAADIHLDSPLRGLGGFVKEDIAHQLRQASRQALKNLVRLTVDEKAVALVLAGDIYDGDWPDYATGRFFAEQMDFLNDHDVRVFMAAGNHDAASVVTKAVRLPDNVTVLDVDKAETVIDENLGLAVHGQGFATRAVTKNLALAYPDRVHGMVNVGILHTAVSGAEGHDTYAPCDPSDLLKPRYEYFALGHVHQRRVVNGGQWVAAFSGNLQGRHANETGPKGALVVDLDRDEPANPRFVALDVARWERIEVDASGHGTFDEVLDTVETSLADARVAAEGRPLVARVTVTGTTRAAGALSDRERLVQEVRASGVRAGVTVEKAASHARMPRAGDRANDRLIEAVLRRAEDLGHDSPLVDRLTAPLKRDFGRVLHKDSPLDLNDPVVLERITAAAMNGLVAKMTTGEDR</sequence>